<feature type="non-terminal residue" evidence="2">
    <location>
        <position position="101"/>
    </location>
</feature>
<protein>
    <submittedName>
        <fullName evidence="2">YTH domain family protein 2</fullName>
    </submittedName>
</protein>
<feature type="compositionally biased region" description="Basic and acidic residues" evidence="1">
    <location>
        <begin position="92"/>
        <end position="101"/>
    </location>
</feature>
<proteinExistence type="predicted"/>
<dbReference type="EMBL" id="GBHO01003078">
    <property type="protein sequence ID" value="JAG40526.1"/>
    <property type="molecule type" value="Transcribed_RNA"/>
</dbReference>
<reference evidence="2" key="2">
    <citation type="submission" date="2014-07" db="EMBL/GenBank/DDBJ databases">
        <authorList>
            <person name="Hull J."/>
        </authorList>
    </citation>
    <scope>NUCLEOTIDE SEQUENCE</scope>
</reference>
<accession>A0A0A9Z9G5</accession>
<name>A0A0A9Z9G5_LYGHE</name>
<sequence>RISMETFVKIPKTKITVFQETGVPKKVKGNNQTSTTEVKTIKPLVTNKKTESGRLCSHTVARNITPNHTFIHSKPRELGGKFHKPAKNIGKNKPERGIFTN</sequence>
<evidence type="ECO:0000256" key="1">
    <source>
        <dbReference type="SAM" id="MobiDB-lite"/>
    </source>
</evidence>
<evidence type="ECO:0000313" key="2">
    <source>
        <dbReference type="EMBL" id="JAG40526.1"/>
    </source>
</evidence>
<feature type="region of interest" description="Disordered" evidence="1">
    <location>
        <begin position="70"/>
        <end position="101"/>
    </location>
</feature>
<gene>
    <name evidence="2" type="primary">YTHDF2_2</name>
    <name evidence="2" type="ORF">CM83_105711</name>
</gene>
<dbReference type="AlphaFoldDB" id="A0A0A9Z9G5"/>
<organism evidence="2">
    <name type="scientific">Lygus hesperus</name>
    <name type="common">Western plant bug</name>
    <dbReference type="NCBI Taxonomy" id="30085"/>
    <lineage>
        <taxon>Eukaryota</taxon>
        <taxon>Metazoa</taxon>
        <taxon>Ecdysozoa</taxon>
        <taxon>Arthropoda</taxon>
        <taxon>Hexapoda</taxon>
        <taxon>Insecta</taxon>
        <taxon>Pterygota</taxon>
        <taxon>Neoptera</taxon>
        <taxon>Paraneoptera</taxon>
        <taxon>Hemiptera</taxon>
        <taxon>Heteroptera</taxon>
        <taxon>Panheteroptera</taxon>
        <taxon>Cimicomorpha</taxon>
        <taxon>Miridae</taxon>
        <taxon>Mirini</taxon>
        <taxon>Lygus</taxon>
    </lineage>
</organism>
<reference evidence="2" key="1">
    <citation type="journal article" date="2014" name="PLoS ONE">
        <title>Transcriptome-Based Identification of ABC Transporters in the Western Tarnished Plant Bug Lygus hesperus.</title>
        <authorList>
            <person name="Hull J.J."/>
            <person name="Chaney K."/>
            <person name="Geib S.M."/>
            <person name="Fabrick J.A."/>
            <person name="Brent C.S."/>
            <person name="Walsh D."/>
            <person name="Lavine L.C."/>
        </authorList>
    </citation>
    <scope>NUCLEOTIDE SEQUENCE</scope>
</reference>
<feature type="non-terminal residue" evidence="2">
    <location>
        <position position="1"/>
    </location>
</feature>